<sequence length="44" mass="5240">MTGNKRVMFIGIIIIVDKRHLNEKLLTKWYKVVKCGKIFDIFET</sequence>
<dbReference type="Proteomes" id="UP001500027">
    <property type="component" value="Unassembled WGS sequence"/>
</dbReference>
<accession>A0ABP8E7T9</accession>
<dbReference type="EMBL" id="BAABAV010000001">
    <property type="protein sequence ID" value="GAA4268249.1"/>
    <property type="molecule type" value="Genomic_DNA"/>
</dbReference>
<comment type="caution">
    <text evidence="1">The sequence shown here is derived from an EMBL/GenBank/DDBJ whole genome shotgun (WGS) entry which is preliminary data.</text>
</comment>
<keyword evidence="2" id="KW-1185">Reference proteome</keyword>
<organism evidence="1 2">
    <name type="scientific">Hyunsoonleella aestuarii</name>
    <dbReference type="NCBI Taxonomy" id="912802"/>
    <lineage>
        <taxon>Bacteria</taxon>
        <taxon>Pseudomonadati</taxon>
        <taxon>Bacteroidota</taxon>
        <taxon>Flavobacteriia</taxon>
        <taxon>Flavobacteriales</taxon>
        <taxon>Flavobacteriaceae</taxon>
    </lineage>
</organism>
<gene>
    <name evidence="1" type="ORF">GCM10022257_03500</name>
</gene>
<protein>
    <submittedName>
        <fullName evidence="1">Uncharacterized protein</fullName>
    </submittedName>
</protein>
<evidence type="ECO:0000313" key="1">
    <source>
        <dbReference type="EMBL" id="GAA4268249.1"/>
    </source>
</evidence>
<name>A0ABP8E7T9_9FLAO</name>
<evidence type="ECO:0000313" key="2">
    <source>
        <dbReference type="Proteomes" id="UP001500027"/>
    </source>
</evidence>
<reference evidence="2" key="1">
    <citation type="journal article" date="2019" name="Int. J. Syst. Evol. Microbiol.">
        <title>The Global Catalogue of Microorganisms (GCM) 10K type strain sequencing project: providing services to taxonomists for standard genome sequencing and annotation.</title>
        <authorList>
            <consortium name="The Broad Institute Genomics Platform"/>
            <consortium name="The Broad Institute Genome Sequencing Center for Infectious Disease"/>
            <person name="Wu L."/>
            <person name="Ma J."/>
        </authorList>
    </citation>
    <scope>NUCLEOTIDE SEQUENCE [LARGE SCALE GENOMIC DNA]</scope>
    <source>
        <strain evidence="2">JCM 17452</strain>
    </source>
</reference>
<proteinExistence type="predicted"/>